<feature type="compositionally biased region" description="Basic and acidic residues" evidence="1">
    <location>
        <begin position="378"/>
        <end position="399"/>
    </location>
</feature>
<feature type="region of interest" description="Disordered" evidence="1">
    <location>
        <begin position="707"/>
        <end position="754"/>
    </location>
</feature>
<dbReference type="PANTHER" id="PTHR31928:SF3">
    <property type="entry name" value="EXPRESSED PROTEIN"/>
    <property type="match status" value="1"/>
</dbReference>
<feature type="domain" description="DUF936" evidence="2">
    <location>
        <begin position="4"/>
        <end position="119"/>
    </location>
</feature>
<dbReference type="Proteomes" id="UP000596661">
    <property type="component" value="Chromosome 2"/>
</dbReference>
<feature type="compositionally biased region" description="Basic residues" evidence="1">
    <location>
        <begin position="862"/>
        <end position="874"/>
    </location>
</feature>
<feature type="compositionally biased region" description="Basic and acidic residues" evidence="1">
    <location>
        <begin position="190"/>
        <end position="199"/>
    </location>
</feature>
<protein>
    <submittedName>
        <fullName evidence="4">Uncharacterized protein</fullName>
    </submittedName>
</protein>
<dbReference type="InterPro" id="IPR048297">
    <property type="entry name" value="DUF936_dom_pln"/>
</dbReference>
<dbReference type="PANTHER" id="PTHR31928">
    <property type="entry name" value="EXPRESSED PROTEIN"/>
    <property type="match status" value="1"/>
</dbReference>
<evidence type="ECO:0000313" key="5">
    <source>
        <dbReference type="Proteomes" id="UP000596661"/>
    </source>
</evidence>
<proteinExistence type="predicted"/>
<feature type="compositionally biased region" description="Polar residues" evidence="1">
    <location>
        <begin position="576"/>
        <end position="586"/>
    </location>
</feature>
<keyword evidence="5" id="KW-1185">Reference proteome</keyword>
<feature type="compositionally biased region" description="Basic and acidic residues" evidence="1">
    <location>
        <begin position="784"/>
        <end position="813"/>
    </location>
</feature>
<feature type="compositionally biased region" description="Acidic residues" evidence="1">
    <location>
        <begin position="707"/>
        <end position="726"/>
    </location>
</feature>
<evidence type="ECO:0000259" key="3">
    <source>
        <dbReference type="Pfam" id="PF21647"/>
    </source>
</evidence>
<feature type="region of interest" description="Disordered" evidence="1">
    <location>
        <begin position="335"/>
        <end position="359"/>
    </location>
</feature>
<feature type="region of interest" description="Disordered" evidence="1">
    <location>
        <begin position="773"/>
        <end position="913"/>
    </location>
</feature>
<feature type="region of interest" description="Disordered" evidence="1">
    <location>
        <begin position="376"/>
        <end position="405"/>
    </location>
</feature>
<feature type="compositionally biased region" description="Basic and acidic residues" evidence="1">
    <location>
        <begin position="250"/>
        <end position="259"/>
    </location>
</feature>
<dbReference type="Pfam" id="PF06075">
    <property type="entry name" value="DUF936"/>
    <property type="match status" value="1"/>
</dbReference>
<dbReference type="InterPro" id="IPR049172">
    <property type="entry name" value="DUF6857_pln"/>
</dbReference>
<dbReference type="AlphaFoldDB" id="A0A803NWY1"/>
<feature type="domain" description="DUF6857" evidence="3">
    <location>
        <begin position="420"/>
        <end position="704"/>
    </location>
</feature>
<dbReference type="OMA" id="QNNHESP"/>
<evidence type="ECO:0000313" key="4">
    <source>
        <dbReference type="EnsemblPlants" id="cds.evm.model.02.2230"/>
    </source>
</evidence>
<accession>A0A803NWY1</accession>
<evidence type="ECO:0000256" key="1">
    <source>
        <dbReference type="SAM" id="MobiDB-lite"/>
    </source>
</evidence>
<reference evidence="4" key="1">
    <citation type="submission" date="2018-11" db="EMBL/GenBank/DDBJ databases">
        <authorList>
            <person name="Grassa J C."/>
        </authorList>
    </citation>
    <scope>NUCLEOTIDE SEQUENCE [LARGE SCALE GENOMIC DNA]</scope>
</reference>
<name>A0A803NWY1_CANSA</name>
<feature type="compositionally biased region" description="Basic and acidic residues" evidence="1">
    <location>
        <begin position="158"/>
        <end position="173"/>
    </location>
</feature>
<sequence>MATLTQGILLRLLQSMNSTNRVTGDHRSALLQVVGIVPALAGSDLSPNQGFFVQLSDSLNSTYVSLSDRDVDLILNNRLQLGQFVYVDRFEFDTPVPRVSGIRPIAGRHKFVGTPETLIARISASKRDFVIQPVSDSDQSVDPISLFLSGKKPLETRSESKEFKIEAKPEKARSRQPLAPRDNIPVGNSEDSKVSERSSRFSSPATAKRSVSVGKKSTPVFEREPSPAGKLKRSSSPAPSKCVVPSLMMAREENRKVSKEPAIIVPSRYRQPSPNGRRPSSPAARRASLSPGRRLSGVKVSPMVAGAADSSGKKRMATIAAGISKVSEALVGSAKTGRKGWDEPPAVVTPMEPKERGFSKNKPDLQAIWRTQAAISRRLSDASSRKSCNDDTATQEKTKSSSPEDCLVQDMTNNAALPITVHERKWTDGSVALDTVSTDLAKLGKEAMQRKVLASTAAAEALEEAIATESIIRSLSMFSELSSTSKVGNPLPTIDRFFSIYDDVVRSTKIAESIASSRINSEISHEKGTPTEQSNSVSLWVEAALATDLEIVSLLTTQEDNETPSLHKSFSKRHSFSTPSPKNNPKISLMVSNPNNAEVVGSWTRGHGMEETVELGNKLKLEMKMWFLRFVEEALDAGFRVFGEGSTDGRRLSLDCGSIATVLSQLKRVNEWLDRVVSRSDEVISGKVDRLKRKIYGFVIQHVSDSDEEALDEVDDDAEDEHENDSEAPLQAEPVQNPSGAPLPPKESERQLSKKELKKKELEELEAVLAELGCSTISETGGQDDAHGAAREKKEENLNGEVDKKENAGESKSARKKKKKDKLKETRESQDQPDGSDVGNVADETVEAEKAEDLSAVDVKERLKKVTSMKKKKSSKEMDAAARAAASEAAARNAKLAAAKKKEKNHYNQQPVR</sequence>
<feature type="region of interest" description="Disordered" evidence="1">
    <location>
        <begin position="563"/>
        <end position="586"/>
    </location>
</feature>
<reference evidence="4" key="2">
    <citation type="submission" date="2021-03" db="UniProtKB">
        <authorList>
            <consortium name="EnsemblPlants"/>
        </authorList>
    </citation>
    <scope>IDENTIFICATION</scope>
</reference>
<dbReference type="EMBL" id="UZAU01000235">
    <property type="status" value="NOT_ANNOTATED_CDS"/>
    <property type="molecule type" value="Genomic_DNA"/>
</dbReference>
<feature type="compositionally biased region" description="Low complexity" evidence="1">
    <location>
        <begin position="272"/>
        <end position="297"/>
    </location>
</feature>
<dbReference type="Pfam" id="PF21647">
    <property type="entry name" value="DUF6857"/>
    <property type="match status" value="1"/>
</dbReference>
<organism evidence="4 5">
    <name type="scientific">Cannabis sativa</name>
    <name type="common">Hemp</name>
    <name type="synonym">Marijuana</name>
    <dbReference type="NCBI Taxonomy" id="3483"/>
    <lineage>
        <taxon>Eukaryota</taxon>
        <taxon>Viridiplantae</taxon>
        <taxon>Streptophyta</taxon>
        <taxon>Embryophyta</taxon>
        <taxon>Tracheophyta</taxon>
        <taxon>Spermatophyta</taxon>
        <taxon>Magnoliopsida</taxon>
        <taxon>eudicotyledons</taxon>
        <taxon>Gunneridae</taxon>
        <taxon>Pentapetalae</taxon>
        <taxon>rosids</taxon>
        <taxon>fabids</taxon>
        <taxon>Rosales</taxon>
        <taxon>Cannabaceae</taxon>
        <taxon>Cannabis</taxon>
    </lineage>
</organism>
<feature type="region of interest" description="Disordered" evidence="1">
    <location>
        <begin position="158"/>
        <end position="314"/>
    </location>
</feature>
<dbReference type="Gramene" id="evm.model.02.2230">
    <property type="protein sequence ID" value="cds.evm.model.02.2230"/>
    <property type="gene ID" value="evm.TU.02.2230"/>
</dbReference>
<dbReference type="InterPro" id="IPR010341">
    <property type="entry name" value="DUF936_pln"/>
</dbReference>
<feature type="compositionally biased region" description="Basic and acidic residues" evidence="1">
    <location>
        <begin position="847"/>
        <end position="861"/>
    </location>
</feature>
<feature type="compositionally biased region" description="Low complexity" evidence="1">
    <location>
        <begin position="881"/>
        <end position="897"/>
    </location>
</feature>
<evidence type="ECO:0000259" key="2">
    <source>
        <dbReference type="Pfam" id="PF06075"/>
    </source>
</evidence>
<dbReference type="EnsemblPlants" id="evm.model.02.2230">
    <property type="protein sequence ID" value="cds.evm.model.02.2230"/>
    <property type="gene ID" value="evm.TU.02.2230"/>
</dbReference>